<name>A0A7J0DUW2_9ERIC</name>
<feature type="compositionally biased region" description="Basic residues" evidence="1">
    <location>
        <begin position="1"/>
        <end position="13"/>
    </location>
</feature>
<protein>
    <submittedName>
        <fullName evidence="2">Uncharacterized protein</fullName>
    </submittedName>
</protein>
<accession>A0A7J0DUW2</accession>
<dbReference type="Proteomes" id="UP000585474">
    <property type="component" value="Unassembled WGS sequence"/>
</dbReference>
<comment type="caution">
    <text evidence="2">The sequence shown here is derived from an EMBL/GenBank/DDBJ whole genome shotgun (WGS) entry which is preliminary data.</text>
</comment>
<evidence type="ECO:0000313" key="3">
    <source>
        <dbReference type="Proteomes" id="UP000585474"/>
    </source>
</evidence>
<reference evidence="3" key="1">
    <citation type="submission" date="2019-07" db="EMBL/GenBank/DDBJ databases">
        <title>De Novo Assembly of kiwifruit Actinidia rufa.</title>
        <authorList>
            <person name="Sugita-Konishi S."/>
            <person name="Sato K."/>
            <person name="Mori E."/>
            <person name="Abe Y."/>
            <person name="Kisaki G."/>
            <person name="Hamano K."/>
            <person name="Suezawa K."/>
            <person name="Otani M."/>
            <person name="Fukuda T."/>
            <person name="Manabe T."/>
            <person name="Gomi K."/>
            <person name="Tabuchi M."/>
            <person name="Akimitsu K."/>
            <person name="Kataoka I."/>
        </authorList>
    </citation>
    <scope>NUCLEOTIDE SEQUENCE [LARGE SCALE GENOMIC DNA]</scope>
    <source>
        <strain evidence="3">cv. Fuchu</strain>
    </source>
</reference>
<keyword evidence="3" id="KW-1185">Reference proteome</keyword>
<proteinExistence type="predicted"/>
<gene>
    <name evidence="2" type="ORF">Acr_00g0082960</name>
</gene>
<evidence type="ECO:0000256" key="1">
    <source>
        <dbReference type="SAM" id="MobiDB-lite"/>
    </source>
</evidence>
<dbReference type="EMBL" id="BJWL01000410">
    <property type="protein sequence ID" value="GFS43010.1"/>
    <property type="molecule type" value="Genomic_DNA"/>
</dbReference>
<sequence length="142" mass="15748">MHTKNKNKNKNKKHVDELPKGQKKLVLGSFAQGTGVGEGEAEWVAQGGGVVERVAEGGEVIGPVAGGGSIVARIHEVRAAREWKQEQQQELVEREYIEQSKVLEQIHRHQYRVGKVPEEEGEWPEGKVGQGRVTKVLRVAVR</sequence>
<evidence type="ECO:0000313" key="2">
    <source>
        <dbReference type="EMBL" id="GFS43010.1"/>
    </source>
</evidence>
<dbReference type="AlphaFoldDB" id="A0A7J0DUW2"/>
<organism evidence="2 3">
    <name type="scientific">Actinidia rufa</name>
    <dbReference type="NCBI Taxonomy" id="165716"/>
    <lineage>
        <taxon>Eukaryota</taxon>
        <taxon>Viridiplantae</taxon>
        <taxon>Streptophyta</taxon>
        <taxon>Embryophyta</taxon>
        <taxon>Tracheophyta</taxon>
        <taxon>Spermatophyta</taxon>
        <taxon>Magnoliopsida</taxon>
        <taxon>eudicotyledons</taxon>
        <taxon>Gunneridae</taxon>
        <taxon>Pentapetalae</taxon>
        <taxon>asterids</taxon>
        <taxon>Ericales</taxon>
        <taxon>Actinidiaceae</taxon>
        <taxon>Actinidia</taxon>
    </lineage>
</organism>
<feature type="region of interest" description="Disordered" evidence="1">
    <location>
        <begin position="1"/>
        <end position="21"/>
    </location>
</feature>